<evidence type="ECO:0000313" key="1">
    <source>
        <dbReference type="EMBL" id="MBD0381855.1"/>
    </source>
</evidence>
<dbReference type="AlphaFoldDB" id="A0A926KQ45"/>
<gene>
    <name evidence="1" type="ORF">ICC18_17150</name>
</gene>
<evidence type="ECO:0000313" key="2">
    <source>
        <dbReference type="Proteomes" id="UP000650466"/>
    </source>
</evidence>
<comment type="caution">
    <text evidence="1">The sequence shown here is derived from an EMBL/GenBank/DDBJ whole genome shotgun (WGS) entry which is preliminary data.</text>
</comment>
<proteinExistence type="predicted"/>
<dbReference type="EMBL" id="JACVVD010000005">
    <property type="protein sequence ID" value="MBD0381855.1"/>
    <property type="molecule type" value="Genomic_DNA"/>
</dbReference>
<dbReference type="RefSeq" id="WP_188175638.1">
    <property type="nucleotide sequence ID" value="NZ_JACVVD010000005.1"/>
</dbReference>
<sequence length="59" mass="7064">METVHLYNVEYWEIRNLEITNTGVEREAKRKGVFVQVHNFGTAHARPGRLRRHMAMEQR</sequence>
<dbReference type="Proteomes" id="UP000650466">
    <property type="component" value="Unassembled WGS sequence"/>
</dbReference>
<accession>A0A926KQ45</accession>
<organism evidence="1 2">
    <name type="scientific">Paenibacillus sedimenti</name>
    <dbReference type="NCBI Taxonomy" id="2770274"/>
    <lineage>
        <taxon>Bacteria</taxon>
        <taxon>Bacillati</taxon>
        <taxon>Bacillota</taxon>
        <taxon>Bacilli</taxon>
        <taxon>Bacillales</taxon>
        <taxon>Paenibacillaceae</taxon>
        <taxon>Paenibacillus</taxon>
    </lineage>
</organism>
<keyword evidence="2" id="KW-1185">Reference proteome</keyword>
<protein>
    <submittedName>
        <fullName evidence="1">Uncharacterized protein</fullName>
    </submittedName>
</protein>
<name>A0A926KQ45_9BACL</name>
<reference evidence="1" key="1">
    <citation type="submission" date="2020-09" db="EMBL/GenBank/DDBJ databases">
        <title>Draft Genome Sequence of Paenibacillus sp. WST5.</title>
        <authorList>
            <person name="Bao Z."/>
        </authorList>
    </citation>
    <scope>NUCLEOTIDE SEQUENCE</scope>
    <source>
        <strain evidence="1">WST5</strain>
    </source>
</reference>